<feature type="compositionally biased region" description="Low complexity" evidence="1">
    <location>
        <begin position="1206"/>
        <end position="1219"/>
    </location>
</feature>
<feature type="region of interest" description="Disordered" evidence="1">
    <location>
        <begin position="927"/>
        <end position="947"/>
    </location>
</feature>
<dbReference type="Proteomes" id="UP000000759">
    <property type="component" value="Chromosome 11"/>
</dbReference>
<dbReference type="PaxDb" id="2850-Phatr46708"/>
<feature type="region of interest" description="Disordered" evidence="1">
    <location>
        <begin position="1197"/>
        <end position="1225"/>
    </location>
</feature>
<dbReference type="RefSeq" id="XP_002185666.1">
    <property type="nucleotide sequence ID" value="XM_002185630.1"/>
</dbReference>
<feature type="compositionally biased region" description="Low complexity" evidence="1">
    <location>
        <begin position="681"/>
        <end position="692"/>
    </location>
</feature>
<proteinExistence type="predicted"/>
<reference evidence="2 3" key="1">
    <citation type="journal article" date="2008" name="Nature">
        <title>The Phaeodactylum genome reveals the evolutionary history of diatom genomes.</title>
        <authorList>
            <person name="Bowler C."/>
            <person name="Allen A.E."/>
            <person name="Badger J.H."/>
            <person name="Grimwood J."/>
            <person name="Jabbari K."/>
            <person name="Kuo A."/>
            <person name="Maheswari U."/>
            <person name="Martens C."/>
            <person name="Maumus F."/>
            <person name="Otillar R.P."/>
            <person name="Rayko E."/>
            <person name="Salamov A."/>
            <person name="Vandepoele K."/>
            <person name="Beszteri B."/>
            <person name="Gruber A."/>
            <person name="Heijde M."/>
            <person name="Katinka M."/>
            <person name="Mock T."/>
            <person name="Valentin K."/>
            <person name="Verret F."/>
            <person name="Berges J.A."/>
            <person name="Brownlee C."/>
            <person name="Cadoret J.P."/>
            <person name="Chiovitti A."/>
            <person name="Choi C.J."/>
            <person name="Coesel S."/>
            <person name="De Martino A."/>
            <person name="Detter J.C."/>
            <person name="Durkin C."/>
            <person name="Falciatore A."/>
            <person name="Fournet J."/>
            <person name="Haruta M."/>
            <person name="Huysman M.J."/>
            <person name="Jenkins B.D."/>
            <person name="Jiroutova K."/>
            <person name="Jorgensen R.E."/>
            <person name="Joubert Y."/>
            <person name="Kaplan A."/>
            <person name="Kroger N."/>
            <person name="Kroth P.G."/>
            <person name="La Roche J."/>
            <person name="Lindquist E."/>
            <person name="Lommer M."/>
            <person name="Martin-Jezequel V."/>
            <person name="Lopez P.J."/>
            <person name="Lucas S."/>
            <person name="Mangogna M."/>
            <person name="McGinnis K."/>
            <person name="Medlin L.K."/>
            <person name="Montsant A."/>
            <person name="Oudot-Le Secq M.P."/>
            <person name="Napoli C."/>
            <person name="Obornik M."/>
            <person name="Parker M.S."/>
            <person name="Petit J.L."/>
            <person name="Porcel B.M."/>
            <person name="Poulsen N."/>
            <person name="Robison M."/>
            <person name="Rychlewski L."/>
            <person name="Rynearson T.A."/>
            <person name="Schmutz J."/>
            <person name="Shapiro H."/>
            <person name="Siaut M."/>
            <person name="Stanley M."/>
            <person name="Sussman M.R."/>
            <person name="Taylor A.R."/>
            <person name="Vardi A."/>
            <person name="von Dassow P."/>
            <person name="Vyverman W."/>
            <person name="Willis A."/>
            <person name="Wyrwicz L.S."/>
            <person name="Rokhsar D.S."/>
            <person name="Weissenbach J."/>
            <person name="Armbrust E.V."/>
            <person name="Green B.R."/>
            <person name="Van de Peer Y."/>
            <person name="Grigoriev I.V."/>
        </authorList>
    </citation>
    <scope>NUCLEOTIDE SEQUENCE [LARGE SCALE GENOMIC DNA]</scope>
    <source>
        <strain evidence="2 3">CCAP 1055/1</strain>
    </source>
</reference>
<dbReference type="EMBL" id="CP001141">
    <property type="protein sequence ID" value="ACI65136.1"/>
    <property type="molecule type" value="Genomic_DNA"/>
</dbReference>
<reference evidence="3" key="2">
    <citation type="submission" date="2008-08" db="EMBL/GenBank/DDBJ databases">
        <authorList>
            <consortium name="Diatom Consortium"/>
            <person name="Grigoriev I."/>
            <person name="Grimwood J."/>
            <person name="Kuo A."/>
            <person name="Otillar R.P."/>
            <person name="Salamov A."/>
            <person name="Detter J.C."/>
            <person name="Lindquist E."/>
            <person name="Shapiro H."/>
            <person name="Lucas S."/>
            <person name="Glavina del Rio T."/>
            <person name="Pitluck S."/>
            <person name="Rokhsar D."/>
            <person name="Bowler C."/>
        </authorList>
    </citation>
    <scope>GENOME REANNOTATION</scope>
    <source>
        <strain evidence="3">CCAP 1055/1</strain>
    </source>
</reference>
<evidence type="ECO:0000313" key="3">
    <source>
        <dbReference type="Proteomes" id="UP000000759"/>
    </source>
</evidence>
<feature type="compositionally biased region" description="Basic residues" evidence="1">
    <location>
        <begin position="655"/>
        <end position="665"/>
    </location>
</feature>
<dbReference type="InParanoid" id="B5Y3J2"/>
<dbReference type="AlphaFoldDB" id="B5Y3J2"/>
<feature type="region of interest" description="Disordered" evidence="1">
    <location>
        <begin position="635"/>
        <end position="701"/>
    </location>
</feature>
<dbReference type="KEGG" id="pti:PHATR_46708"/>
<feature type="region of interest" description="Disordered" evidence="1">
    <location>
        <begin position="1033"/>
        <end position="1072"/>
    </location>
</feature>
<dbReference type="GeneID" id="7204500"/>
<feature type="region of interest" description="Disordered" evidence="1">
    <location>
        <begin position="563"/>
        <end position="591"/>
    </location>
</feature>
<feature type="compositionally biased region" description="Basic and acidic residues" evidence="1">
    <location>
        <begin position="645"/>
        <end position="654"/>
    </location>
</feature>
<sequence>MLSTTNESTKQRSWWSRYTFKMHPIHQLVLLAVGRILVHRDSVVLGVNAYARASAPPTYRSGPPPAPVSASSFTYTPQSTNPRIELLLDRTVLLYDRASSQQRQSYEWMIDQLTSLIVYLGQLLSTQSMAQSAGPTAQQMALQIENALLRDMDEEPIESLVESLGSLRQTSRDLPYRDISSELQAVELQIQAFQRVLVSTQPLPDTGDTPSWFREYSGQGRGMADMGGTQTLVDGNANRDKQWSDIIRVGMQIEEASQRGVDPSTIESLVDAYWRGDEKQIDTLFETMEQEVEAAERRRPAKFVVPASVSAVAKQIEDALLMEGDSDPIEALLKANRQKTASVSSLSESATIEVPESDVAAAPATTPGNLTGAPQLTTDIKAKPGFLVATKENANTQFDAQSDELNVFVEKYYDSKYDFTKADPKDSVKMIGLALEEAMEKGYDYDQIRALVEAYAVAKQLNCREEERKATTLKEYAPTSIAPGTLSQPKGQAKRAIYSPFEDLIRQTQQYLGAGGNSQSIVNKATGQAPATVRSKSLFPSFFGSSQVPSRNFKDRKVSVPNGIISTSLSPKPKEDGASRTTIQAPREGKKASFDARTMLGIKPATNSRRVKPVSEESYAVQQFRIEVEKAERAMRTARINKPRMSKEEEDRRRAADRRRRRRQRASPFYFAEVSSTETAPPGRRSGPGVRGQKSNRNNPEVIQYARRMKEIMRARQRDANQRAQRKLMEKRVEERKKLEQMQQFSSDISWTVKQGMGTIEDFVVSSGAFIQKVMNTPKEVNALLEQKRGISQSMRPPKFATTIGPSNIRTQDPSPYFFAEVVGIERSTTEQIAEAVFRAIRLKDAVVDVAVKSGPILKNGAELNLWAWKQLSEALDKINQGEPIIPKRRKNLGTDENIDQAAPTEGTQAVNLHGEPWSNLAREWDERNTDSDDHFPLDPAPPVTQPPLPKFDVAPMESQEWAASESNRDPVLSNGVHSTSYRDAATDTGEWGWLAGPWANSELAGNQEGGGQQVDVTYNDLAKEWAARNSDENFDAPFGRSSSVLAPDSMGNRDANGRNAKYSDSRKPSTSSYLGDLMECTTEEEIVQMWGQVYRVEYIQRRANYVAEKSFPESIDESDDFCADAVCSPESLRELDSATNGDSSCQAGAASAEEVDFTTNASVRAPQQPLWKNLANEWLTMNQDSAEKQIDVYTQREKGRNEELSPSGSKSGSGHQGSALTYIETPWQELAEEWNSINNDSSSL</sequence>
<protein>
    <submittedName>
        <fullName evidence="2">Uncharacterized protein</fullName>
    </submittedName>
</protein>
<dbReference type="HOGENOM" id="CLU_266229_0_0_1"/>
<evidence type="ECO:0000256" key="1">
    <source>
        <dbReference type="SAM" id="MobiDB-lite"/>
    </source>
</evidence>
<evidence type="ECO:0000313" key="2">
    <source>
        <dbReference type="EMBL" id="ACI65136.1"/>
    </source>
</evidence>
<organism evidence="2 3">
    <name type="scientific">Phaeodactylum tricornutum (strain CCAP 1055/1)</name>
    <dbReference type="NCBI Taxonomy" id="556484"/>
    <lineage>
        <taxon>Eukaryota</taxon>
        <taxon>Sar</taxon>
        <taxon>Stramenopiles</taxon>
        <taxon>Ochrophyta</taxon>
        <taxon>Bacillariophyta</taxon>
        <taxon>Bacillariophyceae</taxon>
        <taxon>Bacillariophycidae</taxon>
        <taxon>Naviculales</taxon>
        <taxon>Phaeodactylaceae</taxon>
        <taxon>Phaeodactylum</taxon>
    </lineage>
</organism>
<keyword evidence="3" id="KW-1185">Reference proteome</keyword>
<accession>B5Y3J2</accession>
<feature type="compositionally biased region" description="Basic and acidic residues" evidence="1">
    <location>
        <begin position="927"/>
        <end position="937"/>
    </location>
</feature>
<gene>
    <name evidence="2" type="ORF">PHATR_46708</name>
</gene>
<name>B5Y3J2_PHATC</name>